<reference evidence="4" key="1">
    <citation type="submission" date="2013-09" db="EMBL/GenBank/DDBJ databases">
        <title>The Genome Sequence of Anopheles maculatus species B.</title>
        <authorList>
            <consortium name="The Broad Institute Genomics Platform"/>
            <person name="Neafsey D.E."/>
            <person name="Besansky N."/>
            <person name="Howell P."/>
            <person name="Walton C."/>
            <person name="Young S.K."/>
            <person name="Zeng Q."/>
            <person name="Gargeya S."/>
            <person name="Fitzgerald M."/>
            <person name="Haas B."/>
            <person name="Abouelleil A."/>
            <person name="Allen A.W."/>
            <person name="Alvarado L."/>
            <person name="Arachchi H.M."/>
            <person name="Berlin A.M."/>
            <person name="Chapman S.B."/>
            <person name="Gainer-Dewar J."/>
            <person name="Goldberg J."/>
            <person name="Griggs A."/>
            <person name="Gujja S."/>
            <person name="Hansen M."/>
            <person name="Howarth C."/>
            <person name="Imamovic A."/>
            <person name="Ireland A."/>
            <person name="Larimer J."/>
            <person name="McCowan C."/>
            <person name="Murphy C."/>
            <person name="Pearson M."/>
            <person name="Poon T.W."/>
            <person name="Priest M."/>
            <person name="Roberts A."/>
            <person name="Saif S."/>
            <person name="Shea T."/>
            <person name="Sisk P."/>
            <person name="Sykes S."/>
            <person name="Wortman J."/>
            <person name="Nusbaum C."/>
            <person name="Birren B."/>
        </authorList>
    </citation>
    <scope>NUCLEOTIDE SEQUENCE [LARGE SCALE GENOMIC DNA]</scope>
    <source>
        <strain evidence="4">maculatus3</strain>
    </source>
</reference>
<dbReference type="Proteomes" id="UP000075901">
    <property type="component" value="Unassembled WGS sequence"/>
</dbReference>
<protein>
    <recommendedName>
        <fullName evidence="2">PHLPP-like RA domain-containing protein</fullName>
    </recommendedName>
</protein>
<evidence type="ECO:0000256" key="1">
    <source>
        <dbReference type="ARBA" id="ARBA00022723"/>
    </source>
</evidence>
<evidence type="ECO:0000313" key="4">
    <source>
        <dbReference type="Proteomes" id="UP000075901"/>
    </source>
</evidence>
<sequence>MGTILRTYKPRTPRGSVSKFPSVGKLSVVSADINYESIPGVGGSDGNNNRVQRVLDYSGEGDDDAKQLVKFNTEKQVNSNWPDGLEVGVEAKGAYRFADTGVRSVGDRLDGSCSASSSGVIIGKPVNLMLSKMSLLWNTSGWLRIYCGPDRSEISAEDRSRMIHVVTTATTLDVVKDMNLPADYTLWVQIGGGRTRRLEENEYPLLVQEEFLKSLGYFDESRRARLGIDPELKYLIRFHIGPAEIPMCKGVFRSGTVELLKGLMFPQWRRRHLAIVGSKLILYPGNSTFPPEVYELAGANVFEHAPCDNRLMIKIVPKCGSSSSARDSLDRDSSIASVEFIDCSGTVGVYPGSAAATTAPSSHSAERETVLFLGFRESWERDQWSVWLSVSSLRELDPGDPGFV</sequence>
<dbReference type="Pfam" id="PF23010">
    <property type="entry name" value="RA_3"/>
    <property type="match status" value="1"/>
</dbReference>
<feature type="domain" description="PHLPP-like RA" evidence="2">
    <location>
        <begin position="156"/>
        <end position="239"/>
    </location>
</feature>
<dbReference type="EnsemblMetazoa" id="AMAM011795-RA">
    <property type="protein sequence ID" value="AMAM011795-PA"/>
    <property type="gene ID" value="AMAM011795"/>
</dbReference>
<organism evidence="3 4">
    <name type="scientific">Anopheles maculatus</name>
    <dbReference type="NCBI Taxonomy" id="74869"/>
    <lineage>
        <taxon>Eukaryota</taxon>
        <taxon>Metazoa</taxon>
        <taxon>Ecdysozoa</taxon>
        <taxon>Arthropoda</taxon>
        <taxon>Hexapoda</taxon>
        <taxon>Insecta</taxon>
        <taxon>Pterygota</taxon>
        <taxon>Neoptera</taxon>
        <taxon>Endopterygota</taxon>
        <taxon>Diptera</taxon>
        <taxon>Nematocera</taxon>
        <taxon>Culicoidea</taxon>
        <taxon>Culicidae</taxon>
        <taxon>Anophelinae</taxon>
        <taxon>Anopheles</taxon>
        <taxon>Anopheles maculatus group</taxon>
    </lineage>
</organism>
<keyword evidence="1" id="KW-0479">Metal-binding</keyword>
<evidence type="ECO:0000313" key="3">
    <source>
        <dbReference type="EnsemblMetazoa" id="AMAM011795-PA"/>
    </source>
</evidence>
<dbReference type="VEuPathDB" id="VectorBase:AMAM011795"/>
<proteinExistence type="predicted"/>
<dbReference type="SUPFAM" id="SSF50729">
    <property type="entry name" value="PH domain-like"/>
    <property type="match status" value="1"/>
</dbReference>
<accession>A0A182SR77</accession>
<dbReference type="GO" id="GO:0046872">
    <property type="term" value="F:metal ion binding"/>
    <property type="evidence" value="ECO:0007669"/>
    <property type="project" value="UniProtKB-KW"/>
</dbReference>
<reference evidence="3" key="2">
    <citation type="submission" date="2020-05" db="UniProtKB">
        <authorList>
            <consortium name="EnsemblMetazoa"/>
        </authorList>
    </citation>
    <scope>IDENTIFICATION</scope>
    <source>
        <strain evidence="3">maculatus3</strain>
    </source>
</reference>
<evidence type="ECO:0000259" key="2">
    <source>
        <dbReference type="Pfam" id="PF23010"/>
    </source>
</evidence>
<keyword evidence="4" id="KW-1185">Reference proteome</keyword>
<dbReference type="InterPro" id="IPR055071">
    <property type="entry name" value="RA_PHLPP-like"/>
</dbReference>
<name>A0A182SR77_9DIPT</name>
<dbReference type="CDD" id="cd17213">
    <property type="entry name" value="RA_PHLPP"/>
    <property type="match status" value="1"/>
</dbReference>
<dbReference type="AlphaFoldDB" id="A0A182SR77"/>